<feature type="region of interest" description="Disordered" evidence="5">
    <location>
        <begin position="267"/>
        <end position="288"/>
    </location>
</feature>
<dbReference type="RefSeq" id="WP_265266819.1">
    <property type="nucleotide sequence ID" value="NZ_JAIHOM010000197.1"/>
</dbReference>
<feature type="region of interest" description="Disordered" evidence="5">
    <location>
        <begin position="95"/>
        <end position="173"/>
    </location>
</feature>
<feature type="compositionally biased region" description="Polar residues" evidence="5">
    <location>
        <begin position="116"/>
        <end position="128"/>
    </location>
</feature>
<dbReference type="InterPro" id="IPR037682">
    <property type="entry name" value="TonB_C"/>
</dbReference>
<gene>
    <name evidence="7" type="ORF">K4A83_21820</name>
</gene>
<dbReference type="NCBIfam" id="TIGR01352">
    <property type="entry name" value="tonB_Cterm"/>
    <property type="match status" value="1"/>
</dbReference>
<feature type="region of interest" description="Disordered" evidence="5">
    <location>
        <begin position="389"/>
        <end position="468"/>
    </location>
</feature>
<evidence type="ECO:0000259" key="6">
    <source>
        <dbReference type="PROSITE" id="PS52015"/>
    </source>
</evidence>
<evidence type="ECO:0000256" key="1">
    <source>
        <dbReference type="ARBA" id="ARBA00004167"/>
    </source>
</evidence>
<sequence>MSLNLTHTLIVTLRHPTTIAALSSVSLHAMVGVALPNLPMFAPPPEDAPYHRNVQVIELTPDEIGRLPDLSPPPLELPEIPTALVPGRANIPTLENLPLPEVTSPVLPPPPGGTVRQPSNQSTPSGQRAYSFPINPPSTTVQRKLPATPPAVVGRPNTPPPPPQTTAKAPTPRDRENYLFQIDESAQAFRIRPLEEVGNPARLLPGASRSEEGEEETPTASRRQPESSSVAAQPGNIRATSQNEGAPPLTPEQVATLQRQQAFNQRLSEQRNLQRRTDQNTTNQEAERNYTAWRNNVTQNVSQGQGTPQARTIRGNYPADACLRRMEGTAVYGLVIQPDGSVSNVQQIRSAGYALLDQQARSQVTSLGLPRGEQPIPYRVSIQFTYDPQRCPTLSVPDPETVRNQPRIPQGTPAPSPQPKPENPTPARPEPSPSPRPTASPSPSPEPAPSPPESQGETSEEELATPED</sequence>
<keyword evidence="4" id="KW-0472">Membrane</keyword>
<organism evidence="7 8">
    <name type="scientific">Spirulina subsalsa FACHB-351</name>
    <dbReference type="NCBI Taxonomy" id="234711"/>
    <lineage>
        <taxon>Bacteria</taxon>
        <taxon>Bacillati</taxon>
        <taxon>Cyanobacteriota</taxon>
        <taxon>Cyanophyceae</taxon>
        <taxon>Spirulinales</taxon>
        <taxon>Spirulinaceae</taxon>
        <taxon>Spirulina</taxon>
    </lineage>
</organism>
<accession>A0ABT3LBJ0</accession>
<keyword evidence="2" id="KW-0812">Transmembrane</keyword>
<evidence type="ECO:0000256" key="4">
    <source>
        <dbReference type="ARBA" id="ARBA00023136"/>
    </source>
</evidence>
<dbReference type="EMBL" id="JAIHOM010000197">
    <property type="protein sequence ID" value="MCW6038878.1"/>
    <property type="molecule type" value="Genomic_DNA"/>
</dbReference>
<reference evidence="7 8" key="1">
    <citation type="submission" date="2021-08" db="EMBL/GenBank/DDBJ databases">
        <title>Draft genome sequence of Spirulina subsalsa with high tolerance to salinity and hype-accumulation of phycocyanin.</title>
        <authorList>
            <person name="Pei H."/>
            <person name="Jiang L."/>
        </authorList>
    </citation>
    <scope>NUCLEOTIDE SEQUENCE [LARGE SCALE GENOMIC DNA]</scope>
    <source>
        <strain evidence="7 8">FACHB-351</strain>
    </source>
</reference>
<evidence type="ECO:0000256" key="2">
    <source>
        <dbReference type="ARBA" id="ARBA00022692"/>
    </source>
</evidence>
<dbReference type="SUPFAM" id="SSF74653">
    <property type="entry name" value="TolA/TonB C-terminal domain"/>
    <property type="match status" value="1"/>
</dbReference>
<feature type="compositionally biased region" description="Acidic residues" evidence="5">
    <location>
        <begin position="458"/>
        <end position="468"/>
    </location>
</feature>
<dbReference type="Pfam" id="PF03544">
    <property type="entry name" value="TonB_C"/>
    <property type="match status" value="1"/>
</dbReference>
<evidence type="ECO:0000256" key="3">
    <source>
        <dbReference type="ARBA" id="ARBA00022989"/>
    </source>
</evidence>
<evidence type="ECO:0000256" key="5">
    <source>
        <dbReference type="SAM" id="MobiDB-lite"/>
    </source>
</evidence>
<evidence type="ECO:0000313" key="7">
    <source>
        <dbReference type="EMBL" id="MCW6038878.1"/>
    </source>
</evidence>
<comment type="caution">
    <text evidence="7">The sequence shown here is derived from an EMBL/GenBank/DDBJ whole genome shotgun (WGS) entry which is preliminary data.</text>
</comment>
<name>A0ABT3LBJ0_9CYAN</name>
<feature type="region of interest" description="Disordered" evidence="5">
    <location>
        <begin position="200"/>
        <end position="255"/>
    </location>
</feature>
<feature type="domain" description="TonB C-terminal" evidence="6">
    <location>
        <begin position="302"/>
        <end position="395"/>
    </location>
</feature>
<dbReference type="Gene3D" id="3.30.1150.10">
    <property type="match status" value="1"/>
</dbReference>
<evidence type="ECO:0000313" key="8">
    <source>
        <dbReference type="Proteomes" id="UP001526426"/>
    </source>
</evidence>
<feature type="compositionally biased region" description="Pro residues" evidence="5">
    <location>
        <begin position="412"/>
        <end position="452"/>
    </location>
</feature>
<proteinExistence type="predicted"/>
<dbReference type="Proteomes" id="UP001526426">
    <property type="component" value="Unassembled WGS sequence"/>
</dbReference>
<protein>
    <submittedName>
        <fullName evidence="7">TonB family protein</fullName>
    </submittedName>
</protein>
<dbReference type="PROSITE" id="PS52015">
    <property type="entry name" value="TONB_CTD"/>
    <property type="match status" value="1"/>
</dbReference>
<keyword evidence="3" id="KW-1133">Transmembrane helix</keyword>
<keyword evidence="8" id="KW-1185">Reference proteome</keyword>
<comment type="subcellular location">
    <subcellularLocation>
        <location evidence="1">Membrane</location>
        <topology evidence="1">Single-pass membrane protein</topology>
    </subcellularLocation>
</comment>
<dbReference type="InterPro" id="IPR006260">
    <property type="entry name" value="TonB/TolA_C"/>
</dbReference>
<feature type="compositionally biased region" description="Polar residues" evidence="5">
    <location>
        <begin position="218"/>
        <end position="231"/>
    </location>
</feature>